<proteinExistence type="predicted"/>
<gene>
    <name evidence="2" type="ORF">C8N35_11235</name>
</gene>
<feature type="compositionally biased region" description="Basic and acidic residues" evidence="1">
    <location>
        <begin position="7"/>
        <end position="22"/>
    </location>
</feature>
<reference evidence="2 3" key="1">
    <citation type="submission" date="2018-04" db="EMBL/GenBank/DDBJ databases">
        <title>Genomic Encyclopedia of Archaeal and Bacterial Type Strains, Phase II (KMG-II): from individual species to whole genera.</title>
        <authorList>
            <person name="Goeker M."/>
        </authorList>
    </citation>
    <scope>NUCLEOTIDE SEQUENCE [LARGE SCALE GENOMIC DNA]</scope>
    <source>
        <strain evidence="2 3">DSM 23382</strain>
    </source>
</reference>
<organism evidence="2 3">
    <name type="scientific">Breoghania corrubedonensis</name>
    <dbReference type="NCBI Taxonomy" id="665038"/>
    <lineage>
        <taxon>Bacteria</taxon>
        <taxon>Pseudomonadati</taxon>
        <taxon>Pseudomonadota</taxon>
        <taxon>Alphaproteobacteria</taxon>
        <taxon>Hyphomicrobiales</taxon>
        <taxon>Stappiaceae</taxon>
        <taxon>Breoghania</taxon>
    </lineage>
</organism>
<dbReference type="OrthoDB" id="7889137at2"/>
<feature type="compositionally biased region" description="Low complexity" evidence="1">
    <location>
        <begin position="27"/>
        <end position="36"/>
    </location>
</feature>
<feature type="compositionally biased region" description="Basic and acidic residues" evidence="1">
    <location>
        <begin position="37"/>
        <end position="58"/>
    </location>
</feature>
<dbReference type="RefSeq" id="WP_107991744.1">
    <property type="nucleotide sequence ID" value="NZ_QAYG01000012.1"/>
</dbReference>
<dbReference type="AlphaFoldDB" id="A0A2T5UW28"/>
<dbReference type="EMBL" id="QAYG01000012">
    <property type="protein sequence ID" value="PTW55710.1"/>
    <property type="molecule type" value="Genomic_DNA"/>
</dbReference>
<name>A0A2T5UW28_9HYPH</name>
<keyword evidence="3" id="KW-1185">Reference proteome</keyword>
<protein>
    <submittedName>
        <fullName evidence="2">Uncharacterized protein</fullName>
    </submittedName>
</protein>
<sequence length="77" mass="8855">MATKPQRARDITEDDLAQDRMGRNSLQGNDQQNVRNQRQDQPDARQETDGVVESFEKLDKDVRARRDLNKGIKDGKS</sequence>
<feature type="region of interest" description="Disordered" evidence="1">
    <location>
        <begin position="1"/>
        <end position="58"/>
    </location>
</feature>
<evidence type="ECO:0000313" key="2">
    <source>
        <dbReference type="EMBL" id="PTW55710.1"/>
    </source>
</evidence>
<evidence type="ECO:0000313" key="3">
    <source>
        <dbReference type="Proteomes" id="UP000244081"/>
    </source>
</evidence>
<accession>A0A2T5UW28</accession>
<evidence type="ECO:0000256" key="1">
    <source>
        <dbReference type="SAM" id="MobiDB-lite"/>
    </source>
</evidence>
<comment type="caution">
    <text evidence="2">The sequence shown here is derived from an EMBL/GenBank/DDBJ whole genome shotgun (WGS) entry which is preliminary data.</text>
</comment>
<dbReference type="Proteomes" id="UP000244081">
    <property type="component" value="Unassembled WGS sequence"/>
</dbReference>